<evidence type="ECO:0000313" key="3">
    <source>
        <dbReference type="Proteomes" id="UP000078541"/>
    </source>
</evidence>
<dbReference type="Pfam" id="PF18701">
    <property type="entry name" value="DUF5641"/>
    <property type="match status" value="1"/>
</dbReference>
<sequence>MGGNRINFLDLTIIIIARHLFNPADCASRGLTPSSLAWPSGDEEPIKDIPEQRATTHIAATRNNDEPEVLLRFSSLYQLLREAAKYHLRRTLGEIRLTFEEMSTLLAQVEACMNSRPMHALSDDSDDLTALTPGHLLIGTPLLAILEPSLAEEKENLISRWQLIQRMPDHFWQRWSREYLQVTRWN</sequence>
<gene>
    <name evidence="2" type="ORF">ALC56_11674</name>
</gene>
<feature type="domain" description="DUF5641" evidence="1">
    <location>
        <begin position="159"/>
        <end position="182"/>
    </location>
</feature>
<proteinExistence type="predicted"/>
<evidence type="ECO:0000313" key="2">
    <source>
        <dbReference type="EMBL" id="KYN34009.1"/>
    </source>
</evidence>
<organism evidence="2 3">
    <name type="scientific">Trachymyrmex septentrionalis</name>
    <dbReference type="NCBI Taxonomy" id="34720"/>
    <lineage>
        <taxon>Eukaryota</taxon>
        <taxon>Metazoa</taxon>
        <taxon>Ecdysozoa</taxon>
        <taxon>Arthropoda</taxon>
        <taxon>Hexapoda</taxon>
        <taxon>Insecta</taxon>
        <taxon>Pterygota</taxon>
        <taxon>Neoptera</taxon>
        <taxon>Endopterygota</taxon>
        <taxon>Hymenoptera</taxon>
        <taxon>Apocrita</taxon>
        <taxon>Aculeata</taxon>
        <taxon>Formicoidea</taxon>
        <taxon>Formicidae</taxon>
        <taxon>Myrmicinae</taxon>
        <taxon>Trachymyrmex</taxon>
    </lineage>
</organism>
<dbReference type="STRING" id="34720.A0A151JTP5"/>
<evidence type="ECO:0000259" key="1">
    <source>
        <dbReference type="Pfam" id="PF18701"/>
    </source>
</evidence>
<accession>A0A151JTP5</accession>
<dbReference type="PANTHER" id="PTHR47331">
    <property type="entry name" value="PHD-TYPE DOMAIN-CONTAINING PROTEIN"/>
    <property type="match status" value="1"/>
</dbReference>
<reference evidence="2 3" key="1">
    <citation type="submission" date="2016-03" db="EMBL/GenBank/DDBJ databases">
        <title>Trachymyrmex septentrionalis WGS genome.</title>
        <authorList>
            <person name="Nygaard S."/>
            <person name="Hu H."/>
            <person name="Boomsma J."/>
            <person name="Zhang G."/>
        </authorList>
    </citation>
    <scope>NUCLEOTIDE SEQUENCE [LARGE SCALE GENOMIC DNA]</scope>
    <source>
        <strain evidence="2">Tsep2-gDNA-1</strain>
        <tissue evidence="2">Whole body</tissue>
    </source>
</reference>
<dbReference type="EMBL" id="KQ981875">
    <property type="protein sequence ID" value="KYN34009.1"/>
    <property type="molecule type" value="Genomic_DNA"/>
</dbReference>
<keyword evidence="3" id="KW-1185">Reference proteome</keyword>
<dbReference type="Proteomes" id="UP000078541">
    <property type="component" value="Unassembled WGS sequence"/>
</dbReference>
<dbReference type="InterPro" id="IPR040676">
    <property type="entry name" value="DUF5641"/>
</dbReference>
<dbReference type="AlphaFoldDB" id="A0A151JTP5"/>
<name>A0A151JTP5_9HYME</name>
<protein>
    <recommendedName>
        <fullName evidence="1">DUF5641 domain-containing protein</fullName>
    </recommendedName>
</protein>